<evidence type="ECO:0000256" key="8">
    <source>
        <dbReference type="HAMAP-Rule" id="MF_00488"/>
    </source>
</evidence>
<comment type="caution">
    <text evidence="8">Lacks conserved residue(s) required for the propagation of feature annotation.</text>
</comment>
<dbReference type="OrthoDB" id="9802969at2"/>
<evidence type="ECO:0000313" key="13">
    <source>
        <dbReference type="EMBL" id="EOT42552.1"/>
    </source>
</evidence>
<dbReference type="NCBIfam" id="NF000824">
    <property type="entry name" value="PRK00066.1"/>
    <property type="match status" value="1"/>
</dbReference>
<dbReference type="EMBL" id="AHYR01000004">
    <property type="protein sequence ID" value="EOT42552.1"/>
    <property type="molecule type" value="Genomic_DNA"/>
</dbReference>
<comment type="pathway">
    <text evidence="1 8">Fermentation; pyruvate fermentation to lactate; (S)-lactate from pyruvate: step 1/1.</text>
</comment>
<protein>
    <recommendedName>
        <fullName evidence="4 8">L-lactate dehydrogenase</fullName>
        <shortName evidence="8">L-LDH</shortName>
        <ecNumber evidence="3 8">1.1.1.27</ecNumber>
    </recommendedName>
</protein>
<dbReference type="eggNOG" id="COG0039">
    <property type="taxonomic scope" value="Bacteria"/>
</dbReference>
<dbReference type="Gene3D" id="3.40.50.720">
    <property type="entry name" value="NAD(P)-binding Rossmann-like Domain"/>
    <property type="match status" value="1"/>
</dbReference>
<dbReference type="PANTHER" id="PTHR43128">
    <property type="entry name" value="L-2-HYDROXYCARBOXYLATE DEHYDROGENASE (NAD(P)(+))"/>
    <property type="match status" value="1"/>
</dbReference>
<dbReference type="InterPro" id="IPR011304">
    <property type="entry name" value="L-lactate_DH"/>
</dbReference>
<feature type="binding site" evidence="8 10">
    <location>
        <begin position="121"/>
        <end position="123"/>
    </location>
    <ligand>
        <name>NAD(+)</name>
        <dbReference type="ChEBI" id="CHEBI:57540"/>
    </ligand>
</feature>
<keyword evidence="8" id="KW-0963">Cytoplasm</keyword>
<dbReference type="RefSeq" id="WP_016172093.1">
    <property type="nucleotide sequence ID" value="NZ_ASWK01000001.1"/>
</dbReference>
<gene>
    <name evidence="8" type="primary">ldh</name>
    <name evidence="13" type="ORF">OMK_00912</name>
</gene>
<evidence type="ECO:0000256" key="9">
    <source>
        <dbReference type="PIRSR" id="PIRSR000102-1"/>
    </source>
</evidence>
<dbReference type="UniPathway" id="UPA00554">
    <property type="reaction ID" value="UER00611"/>
</dbReference>
<evidence type="ECO:0000256" key="4">
    <source>
        <dbReference type="ARBA" id="ARBA00016495"/>
    </source>
</evidence>
<proteinExistence type="inferred from homology"/>
<comment type="function">
    <text evidence="8">Catalyzes the conversion of lactate to pyruvate.</text>
</comment>
<accession>S1N7J3</accession>
<dbReference type="EC" id="1.1.1.27" evidence="3 8"/>
<dbReference type="InterPro" id="IPR001236">
    <property type="entry name" value="Lactate/malate_DH_N"/>
</dbReference>
<dbReference type="Proteomes" id="UP000014127">
    <property type="component" value="Unassembled WGS sequence"/>
</dbReference>
<evidence type="ECO:0000259" key="12">
    <source>
        <dbReference type="Pfam" id="PF02866"/>
    </source>
</evidence>
<dbReference type="CDD" id="cd05291">
    <property type="entry name" value="HicDH_like"/>
    <property type="match status" value="1"/>
</dbReference>
<feature type="binding site" evidence="8">
    <location>
        <position position="233"/>
    </location>
    <ligand>
        <name>substrate</name>
    </ligand>
</feature>
<comment type="subunit">
    <text evidence="8">Homotetramer.</text>
</comment>
<feature type="binding site" evidence="8">
    <location>
        <begin position="82"/>
        <end position="83"/>
    </location>
    <ligand>
        <name>NAD(+)</name>
        <dbReference type="ChEBI" id="CHEBI:57540"/>
    </ligand>
</feature>
<feature type="binding site" evidence="8">
    <location>
        <position position="146"/>
    </location>
    <ligand>
        <name>NAD(+)</name>
        <dbReference type="ChEBI" id="CHEBI:57540"/>
    </ligand>
</feature>
<dbReference type="PRINTS" id="PR00086">
    <property type="entry name" value="LLDHDRGNASE"/>
</dbReference>
<feature type="binding site" evidence="10">
    <location>
        <begin position="12"/>
        <end position="17"/>
    </location>
    <ligand>
        <name>NAD(+)</name>
        <dbReference type="ChEBI" id="CHEBI:57540"/>
    </ligand>
</feature>
<feature type="binding site" evidence="8">
    <location>
        <position position="42"/>
    </location>
    <ligand>
        <name>NAD(+)</name>
        <dbReference type="ChEBI" id="CHEBI:57540"/>
    </ligand>
</feature>
<dbReference type="PATRIC" id="fig|1139219.3.peg.879"/>
<evidence type="ECO:0000256" key="5">
    <source>
        <dbReference type="ARBA" id="ARBA00023002"/>
    </source>
</evidence>
<feature type="binding site" evidence="8">
    <location>
        <position position="16"/>
    </location>
    <ligand>
        <name>NAD(+)</name>
        <dbReference type="ChEBI" id="CHEBI:57540"/>
    </ligand>
</feature>
<dbReference type="Pfam" id="PF02866">
    <property type="entry name" value="Ldh_1_C"/>
    <property type="match status" value="1"/>
</dbReference>
<dbReference type="GO" id="GO:0006096">
    <property type="term" value="P:glycolytic process"/>
    <property type="evidence" value="ECO:0007669"/>
    <property type="project" value="UniProtKB-UniRule"/>
</dbReference>
<evidence type="ECO:0000259" key="11">
    <source>
        <dbReference type="Pfam" id="PF00056"/>
    </source>
</evidence>
<dbReference type="InterPro" id="IPR036291">
    <property type="entry name" value="NAD(P)-bd_dom_sf"/>
</dbReference>
<dbReference type="HAMAP" id="MF_00488">
    <property type="entry name" value="Lactate_dehydrog"/>
    <property type="match status" value="1"/>
</dbReference>
<reference evidence="13 14" key="1">
    <citation type="submission" date="2013-03" db="EMBL/GenBank/DDBJ databases">
        <title>The Genome Sequence of Enterococcus dispar ATCC_51266 (Illumina only assembly).</title>
        <authorList>
            <consortium name="The Broad Institute Genomics Platform"/>
            <consortium name="The Broad Institute Genome Sequencing Center for Infectious Disease"/>
            <person name="Earl A."/>
            <person name="Russ C."/>
            <person name="Gilmore M."/>
            <person name="Surin D."/>
            <person name="Walker B."/>
            <person name="Young S."/>
            <person name="Zeng Q."/>
            <person name="Gargeya S."/>
            <person name="Fitzgerald M."/>
            <person name="Haas B."/>
            <person name="Abouelleil A."/>
            <person name="Allen A.W."/>
            <person name="Alvarado L."/>
            <person name="Arachchi H.M."/>
            <person name="Berlin A.M."/>
            <person name="Chapman S.B."/>
            <person name="Gainer-Dewar J."/>
            <person name="Goldberg J."/>
            <person name="Griggs A."/>
            <person name="Gujja S."/>
            <person name="Hansen M."/>
            <person name="Howarth C."/>
            <person name="Imamovic A."/>
            <person name="Ireland A."/>
            <person name="Larimer J."/>
            <person name="McCowan C."/>
            <person name="Murphy C."/>
            <person name="Pearson M."/>
            <person name="Poon T.W."/>
            <person name="Priest M."/>
            <person name="Roberts A."/>
            <person name="Saif S."/>
            <person name="Shea T."/>
            <person name="Sisk P."/>
            <person name="Sykes S."/>
            <person name="Wortman J."/>
            <person name="Nusbaum C."/>
            <person name="Birren B."/>
        </authorList>
    </citation>
    <scope>NUCLEOTIDE SEQUENCE [LARGE SCALE GENOMIC DNA]</scope>
    <source>
        <strain evidence="13 14">ATCC 51266</strain>
    </source>
</reference>
<evidence type="ECO:0000256" key="6">
    <source>
        <dbReference type="ARBA" id="ARBA00023027"/>
    </source>
</evidence>
<organism evidence="13 14">
    <name type="scientific">Enterococcus dispar ATCC 51266</name>
    <dbReference type="NCBI Taxonomy" id="1139219"/>
    <lineage>
        <taxon>Bacteria</taxon>
        <taxon>Bacillati</taxon>
        <taxon>Bacillota</taxon>
        <taxon>Bacilli</taxon>
        <taxon>Lactobacillales</taxon>
        <taxon>Enterococcaceae</taxon>
        <taxon>Enterococcus</taxon>
    </lineage>
</organism>
<feature type="binding site" evidence="8">
    <location>
        <begin position="151"/>
        <end position="154"/>
    </location>
    <ligand>
        <name>substrate</name>
    </ligand>
</feature>
<feature type="domain" description="Lactate/malate dehydrogenase C-terminal" evidence="12">
    <location>
        <begin position="148"/>
        <end position="314"/>
    </location>
</feature>
<comment type="catalytic activity">
    <reaction evidence="7 8">
        <text>(S)-lactate + NAD(+) = pyruvate + NADH + H(+)</text>
        <dbReference type="Rhea" id="RHEA:23444"/>
        <dbReference type="ChEBI" id="CHEBI:15361"/>
        <dbReference type="ChEBI" id="CHEBI:15378"/>
        <dbReference type="ChEBI" id="CHEBI:16651"/>
        <dbReference type="ChEBI" id="CHEBI:57540"/>
        <dbReference type="ChEBI" id="CHEBI:57945"/>
        <dbReference type="EC" id="1.1.1.27"/>
    </reaction>
</comment>
<dbReference type="SUPFAM" id="SSF51735">
    <property type="entry name" value="NAD(P)-binding Rossmann-fold domains"/>
    <property type="match status" value="1"/>
</dbReference>
<evidence type="ECO:0000256" key="7">
    <source>
        <dbReference type="ARBA" id="ARBA00049258"/>
    </source>
</evidence>
<dbReference type="GO" id="GO:0006089">
    <property type="term" value="P:lactate metabolic process"/>
    <property type="evidence" value="ECO:0007669"/>
    <property type="project" value="TreeGrafter"/>
</dbReference>
<dbReference type="PROSITE" id="PS00064">
    <property type="entry name" value="L_LDH"/>
    <property type="match status" value="1"/>
</dbReference>
<dbReference type="InterPro" id="IPR015955">
    <property type="entry name" value="Lactate_DH/Glyco_Ohase_4_C"/>
</dbReference>
<feature type="binding site" evidence="8">
    <location>
        <begin position="123"/>
        <end position="126"/>
    </location>
    <ligand>
        <name>substrate</name>
    </ligand>
</feature>
<dbReference type="PIRSF" id="PIRSF000102">
    <property type="entry name" value="Lac_mal_DH"/>
    <property type="match status" value="1"/>
</dbReference>
<evidence type="ECO:0000256" key="2">
    <source>
        <dbReference type="ARBA" id="ARBA00006054"/>
    </source>
</evidence>
<dbReference type="SUPFAM" id="SSF56327">
    <property type="entry name" value="LDH C-terminal domain-like"/>
    <property type="match status" value="1"/>
</dbReference>
<dbReference type="InterPro" id="IPR018177">
    <property type="entry name" value="L-lactate_DH_AS"/>
</dbReference>
<feature type="binding site" evidence="8">
    <location>
        <position position="91"/>
    </location>
    <ligand>
        <name>substrate</name>
    </ligand>
</feature>
<keyword evidence="14" id="KW-1185">Reference proteome</keyword>
<dbReference type="AlphaFoldDB" id="S1N7J3"/>
<name>S1N7J3_9ENTE</name>
<evidence type="ECO:0000256" key="1">
    <source>
        <dbReference type="ARBA" id="ARBA00004843"/>
    </source>
</evidence>
<dbReference type="FunFam" id="3.40.50.720:FF:000018">
    <property type="entry name" value="Malate dehydrogenase"/>
    <property type="match status" value="1"/>
</dbReference>
<feature type="binding site" evidence="8">
    <location>
        <position position="68"/>
    </location>
    <ligand>
        <name>NAD(+)</name>
        <dbReference type="ChEBI" id="CHEBI:57540"/>
    </ligand>
</feature>
<comment type="caution">
    <text evidence="13">The sequence shown here is derived from an EMBL/GenBank/DDBJ whole genome shotgun (WGS) entry which is preliminary data.</text>
</comment>
<dbReference type="GO" id="GO:0005737">
    <property type="term" value="C:cytoplasm"/>
    <property type="evidence" value="ECO:0007669"/>
    <property type="project" value="UniProtKB-SubCell"/>
</dbReference>
<dbReference type="STRING" id="44009.RV01_GL000581"/>
<dbReference type="GO" id="GO:0004459">
    <property type="term" value="F:L-lactate dehydrogenase (NAD+) activity"/>
    <property type="evidence" value="ECO:0007669"/>
    <property type="project" value="UniProtKB-UniRule"/>
</dbReference>
<dbReference type="Pfam" id="PF00056">
    <property type="entry name" value="Ldh_1_N"/>
    <property type="match status" value="1"/>
</dbReference>
<evidence type="ECO:0000256" key="10">
    <source>
        <dbReference type="PIRSR" id="PIRSR000102-3"/>
    </source>
</evidence>
<sequence length="321" mass="34684">MRINKSKVAIIGSGLVGSSTAFSIITQGVCDEVLMVDINAEKASGEVRDLRNSIRFLDRNVRVKAGSYADCSDADIVVITAGAPPKAGQTRLDTLDISAKIAKSIVEPVMESGFDGIFVVVSNPVDMLAHLVYKLSGLPKNQVIGSGTSVDSARLQNFLADMVDVDPRSVYAYALGEHGDSLMVPWSTVTIAGKSFTDIIADNAELVGDVDLDEIVYKTTQEGWEIYNRKGTTYYGIASACVGIIKAVLYDENSIVPVSTLLEGEYGETGIFAGVPAVLNRSGVFDILEIHMTDSEEEKFHHSADIIREYTAKIQKYADEK</sequence>
<dbReference type="Gene3D" id="3.90.110.10">
    <property type="entry name" value="Lactate dehydrogenase/glycoside hydrolase, family 4, C-terminal"/>
    <property type="match status" value="1"/>
</dbReference>
<dbReference type="NCBIfam" id="TIGR01771">
    <property type="entry name" value="L-LDH-NAD"/>
    <property type="match status" value="1"/>
</dbReference>
<keyword evidence="6 8" id="KW-0520">NAD</keyword>
<feature type="active site" description="Proton acceptor" evidence="8 9">
    <location>
        <position position="178"/>
    </location>
</feature>
<comment type="subcellular location">
    <subcellularLocation>
        <location evidence="8">Cytoplasm</location>
    </subcellularLocation>
</comment>
<feature type="binding site" evidence="8">
    <location>
        <position position="104"/>
    </location>
    <ligand>
        <name>NAD(+)</name>
        <dbReference type="ChEBI" id="CHEBI:57540"/>
    </ligand>
</feature>
<comment type="similarity">
    <text evidence="2 8">Belongs to the LDH/MDH superfamily. LDH family.</text>
</comment>
<dbReference type="InterPro" id="IPR022383">
    <property type="entry name" value="Lactate/malate_DH_C"/>
</dbReference>
<feature type="domain" description="Lactate/malate dehydrogenase N-terminal" evidence="11">
    <location>
        <begin position="7"/>
        <end position="145"/>
    </location>
</feature>
<feature type="binding site" evidence="8 10">
    <location>
        <position position="37"/>
    </location>
    <ligand>
        <name>NAD(+)</name>
        <dbReference type="ChEBI" id="CHEBI:57540"/>
    </ligand>
</feature>
<keyword evidence="5 8" id="KW-0560">Oxidoreductase</keyword>
<dbReference type="InterPro" id="IPR001557">
    <property type="entry name" value="L-lactate/malate_DH"/>
</dbReference>
<dbReference type="HOGENOM" id="CLU_045401_1_2_9"/>
<evidence type="ECO:0000256" key="3">
    <source>
        <dbReference type="ARBA" id="ARBA00012967"/>
    </source>
</evidence>
<evidence type="ECO:0000313" key="14">
    <source>
        <dbReference type="Proteomes" id="UP000014127"/>
    </source>
</evidence>
<dbReference type="PANTHER" id="PTHR43128:SF16">
    <property type="entry name" value="L-LACTATE DEHYDROGENASE"/>
    <property type="match status" value="1"/>
</dbReference>